<gene>
    <name evidence="2" type="ORF">CEP52_001528</name>
</gene>
<keyword evidence="3" id="KW-1185">Reference proteome</keyword>
<proteinExistence type="predicted"/>
<feature type="region of interest" description="Disordered" evidence="1">
    <location>
        <begin position="53"/>
        <end position="76"/>
    </location>
</feature>
<dbReference type="EMBL" id="NKCK01000008">
    <property type="protein sequence ID" value="RSM13996.1"/>
    <property type="molecule type" value="Genomic_DNA"/>
</dbReference>
<organism evidence="2 3">
    <name type="scientific">Fusarium oligoseptatum</name>
    <dbReference type="NCBI Taxonomy" id="2604345"/>
    <lineage>
        <taxon>Eukaryota</taxon>
        <taxon>Fungi</taxon>
        <taxon>Dikarya</taxon>
        <taxon>Ascomycota</taxon>
        <taxon>Pezizomycotina</taxon>
        <taxon>Sordariomycetes</taxon>
        <taxon>Hypocreomycetidae</taxon>
        <taxon>Hypocreales</taxon>
        <taxon>Nectriaceae</taxon>
        <taxon>Fusarium</taxon>
        <taxon>Fusarium solani species complex</taxon>
    </lineage>
</organism>
<evidence type="ECO:0000313" key="2">
    <source>
        <dbReference type="EMBL" id="RSM13996.1"/>
    </source>
</evidence>
<dbReference type="AlphaFoldDB" id="A0A428UI78"/>
<accession>A0A428UI78</accession>
<sequence>MRCQAVKMCPSRPHGVPGSRRSSCLYGSLFLSLRVFIATIDVRLHKQASAESSFDNKANNRLKESQTDDQYSSKPLRRRAIKHADAFADRDDHESLPSILRRPVFSVQSPIFRPFSQLPLRGDVALPEFPFALGLDLVGFRHHRARFAPVLTRYSLIRRSGGPRPYRAYPTTTEVWGPSVLNTTASGPISASKTKFRKVNPQWLFQVVIFISPYYQCSG</sequence>
<evidence type="ECO:0000256" key="1">
    <source>
        <dbReference type="SAM" id="MobiDB-lite"/>
    </source>
</evidence>
<dbReference type="Proteomes" id="UP000287144">
    <property type="component" value="Unassembled WGS sequence"/>
</dbReference>
<protein>
    <submittedName>
        <fullName evidence="2">Uncharacterized protein</fullName>
    </submittedName>
</protein>
<name>A0A428UI78_9HYPO</name>
<evidence type="ECO:0000313" key="3">
    <source>
        <dbReference type="Proteomes" id="UP000287144"/>
    </source>
</evidence>
<comment type="caution">
    <text evidence="2">The sequence shown here is derived from an EMBL/GenBank/DDBJ whole genome shotgun (WGS) entry which is preliminary data.</text>
</comment>
<reference evidence="2 3" key="1">
    <citation type="submission" date="2017-06" db="EMBL/GenBank/DDBJ databases">
        <title>Comparative genomic analysis of Ambrosia Fusariam Clade fungi.</title>
        <authorList>
            <person name="Stajich J.E."/>
            <person name="Carrillo J."/>
            <person name="Kijimoto T."/>
            <person name="Eskalen A."/>
            <person name="O'Donnell K."/>
            <person name="Kasson M."/>
        </authorList>
    </citation>
    <scope>NUCLEOTIDE SEQUENCE [LARGE SCALE GENOMIC DNA]</scope>
    <source>
        <strain evidence="2 3">NRRL62579</strain>
    </source>
</reference>